<evidence type="ECO:0000259" key="5">
    <source>
        <dbReference type="PROSITE" id="PS01124"/>
    </source>
</evidence>
<feature type="domain" description="HTH araC/xylS-type" evidence="5">
    <location>
        <begin position="233"/>
        <end position="331"/>
    </location>
</feature>
<keyword evidence="1" id="KW-0805">Transcription regulation</keyword>
<dbReference type="InterPro" id="IPR032687">
    <property type="entry name" value="AraC-type_N"/>
</dbReference>
<feature type="region of interest" description="Disordered" evidence="4">
    <location>
        <begin position="331"/>
        <end position="352"/>
    </location>
</feature>
<evidence type="ECO:0000256" key="2">
    <source>
        <dbReference type="ARBA" id="ARBA00023125"/>
    </source>
</evidence>
<keyword evidence="7" id="KW-1185">Reference proteome</keyword>
<dbReference type="Pfam" id="PF12625">
    <property type="entry name" value="Arabinose_bd"/>
    <property type="match status" value="1"/>
</dbReference>
<evidence type="ECO:0000313" key="7">
    <source>
        <dbReference type="Proteomes" id="UP001217485"/>
    </source>
</evidence>
<dbReference type="Proteomes" id="UP001217485">
    <property type="component" value="Unassembled WGS sequence"/>
</dbReference>
<keyword evidence="2" id="KW-0238">DNA-binding</keyword>
<dbReference type="InterPro" id="IPR020449">
    <property type="entry name" value="Tscrpt_reg_AraC-type_HTH"/>
</dbReference>
<dbReference type="InterPro" id="IPR018062">
    <property type="entry name" value="HTH_AraC-typ_CS"/>
</dbReference>
<dbReference type="EMBL" id="JAQNDK010000002">
    <property type="protein sequence ID" value="MDC0679658.1"/>
    <property type="molecule type" value="Genomic_DNA"/>
</dbReference>
<evidence type="ECO:0000313" key="6">
    <source>
        <dbReference type="EMBL" id="MDC0679658.1"/>
    </source>
</evidence>
<gene>
    <name evidence="6" type="ORF">POL72_18080</name>
</gene>
<accession>A0ABT5C1U7</accession>
<dbReference type="PRINTS" id="PR00032">
    <property type="entry name" value="HTHARAC"/>
</dbReference>
<dbReference type="InterPro" id="IPR018060">
    <property type="entry name" value="HTH_AraC"/>
</dbReference>
<organism evidence="6 7">
    <name type="scientific">Sorangium atrum</name>
    <dbReference type="NCBI Taxonomy" id="2995308"/>
    <lineage>
        <taxon>Bacteria</taxon>
        <taxon>Pseudomonadati</taxon>
        <taxon>Myxococcota</taxon>
        <taxon>Polyangia</taxon>
        <taxon>Polyangiales</taxon>
        <taxon>Polyangiaceae</taxon>
        <taxon>Sorangium</taxon>
    </lineage>
</organism>
<evidence type="ECO:0000256" key="3">
    <source>
        <dbReference type="ARBA" id="ARBA00023163"/>
    </source>
</evidence>
<dbReference type="PANTHER" id="PTHR47894">
    <property type="entry name" value="HTH-TYPE TRANSCRIPTIONAL REGULATOR GADX"/>
    <property type="match status" value="1"/>
</dbReference>
<evidence type="ECO:0000256" key="1">
    <source>
        <dbReference type="ARBA" id="ARBA00023015"/>
    </source>
</evidence>
<reference evidence="6 7" key="1">
    <citation type="submission" date="2023-01" db="EMBL/GenBank/DDBJ databases">
        <title>Minimal conservation of predation-associated metabolite biosynthetic gene clusters underscores biosynthetic potential of Myxococcota including descriptions for ten novel species: Archangium lansinium sp. nov., Myxococcus landrumus sp. nov., Nannocystis bai.</title>
        <authorList>
            <person name="Ahearne A."/>
            <person name="Stevens C."/>
            <person name="Dowd S."/>
        </authorList>
    </citation>
    <scope>NUCLEOTIDE SEQUENCE [LARGE SCALE GENOMIC DNA]</scope>
    <source>
        <strain evidence="6 7">WIWO2</strain>
    </source>
</reference>
<dbReference type="RefSeq" id="WP_272096656.1">
    <property type="nucleotide sequence ID" value="NZ_JAQNDK010000002.1"/>
</dbReference>
<name>A0ABT5C1U7_9BACT</name>
<dbReference type="PROSITE" id="PS01124">
    <property type="entry name" value="HTH_ARAC_FAMILY_2"/>
    <property type="match status" value="1"/>
</dbReference>
<dbReference type="PANTHER" id="PTHR47894:SF1">
    <property type="entry name" value="HTH-TYPE TRANSCRIPTIONAL REGULATOR VQSM"/>
    <property type="match status" value="1"/>
</dbReference>
<dbReference type="Pfam" id="PF12833">
    <property type="entry name" value="HTH_18"/>
    <property type="match status" value="1"/>
</dbReference>
<dbReference type="Gene3D" id="1.10.10.60">
    <property type="entry name" value="Homeodomain-like"/>
    <property type="match status" value="1"/>
</dbReference>
<dbReference type="SUPFAM" id="SSF46689">
    <property type="entry name" value="Homeodomain-like"/>
    <property type="match status" value="1"/>
</dbReference>
<sequence length="352" mass="37885">MSDISVKVFQAVVAGAAADGVAPAELLAAAGVDPGDLADPDMRFPRAIEARLWSEAARLVRDDSFGLRLAQRLPVGSLGALGFAVRSSATVGEAYARAARYLRVVAIGPSLDIRIEGDVALLRHEPPRSSPAPSRHAVEFFLGNLVVLARRGADPAFIPRAARFRHAAPGRVDEHRRLFGAGLRFGEAHDELVIDRALLARPQAHAEPLLCEVLDQHLASLAAALPAEASFLERARAAIAAELAHGEPGLPAIAARLRMSPRSLQRRLKEEGTSLSSVLDRLRADLAVRYLSESRDAISEIAFLLGFSEVSTFHRAFKRWTGVTPAAYRRGAGRRARELPRAAARHPSNSTS</sequence>
<dbReference type="PROSITE" id="PS00041">
    <property type="entry name" value="HTH_ARAC_FAMILY_1"/>
    <property type="match status" value="1"/>
</dbReference>
<keyword evidence="3" id="KW-0804">Transcription</keyword>
<dbReference type="InterPro" id="IPR009057">
    <property type="entry name" value="Homeodomain-like_sf"/>
</dbReference>
<comment type="caution">
    <text evidence="6">The sequence shown here is derived from an EMBL/GenBank/DDBJ whole genome shotgun (WGS) entry which is preliminary data.</text>
</comment>
<dbReference type="SMART" id="SM00342">
    <property type="entry name" value="HTH_ARAC"/>
    <property type="match status" value="1"/>
</dbReference>
<evidence type="ECO:0000256" key="4">
    <source>
        <dbReference type="SAM" id="MobiDB-lite"/>
    </source>
</evidence>
<protein>
    <submittedName>
        <fullName evidence="6">AraC family transcriptional regulator</fullName>
    </submittedName>
</protein>
<proteinExistence type="predicted"/>